<evidence type="ECO:0000313" key="2">
    <source>
        <dbReference type="Proteomes" id="UP000000759"/>
    </source>
</evidence>
<dbReference type="PaxDb" id="2850-Phatr33885"/>
<protein>
    <recommendedName>
        <fullName evidence="3">Eukaryotic translation initiation factor 3 subunit K</fullName>
    </recommendedName>
</protein>
<dbReference type="RefSeq" id="XP_002178537.1">
    <property type="nucleotide sequence ID" value="XM_002178501.1"/>
</dbReference>
<dbReference type="Proteomes" id="UP000000759">
    <property type="component" value="Chromosome 4"/>
</dbReference>
<dbReference type="InterPro" id="IPR009374">
    <property type="entry name" value="eIF3k"/>
</dbReference>
<name>B7FU51_PHATC</name>
<dbReference type="InterPro" id="IPR016024">
    <property type="entry name" value="ARM-type_fold"/>
</dbReference>
<dbReference type="GO" id="GO:0005840">
    <property type="term" value="C:ribosome"/>
    <property type="evidence" value="ECO:0007669"/>
    <property type="project" value="InterPro"/>
</dbReference>
<dbReference type="HOGENOM" id="CLU_595127_0_0_1"/>
<dbReference type="SMR" id="B7FU51"/>
<organism evidence="1 2">
    <name type="scientific">Phaeodactylum tricornutum (strain CCAP 1055/1)</name>
    <dbReference type="NCBI Taxonomy" id="556484"/>
    <lineage>
        <taxon>Eukaryota</taxon>
        <taxon>Sar</taxon>
        <taxon>Stramenopiles</taxon>
        <taxon>Ochrophyta</taxon>
        <taxon>Bacillariophyta</taxon>
        <taxon>Bacillariophyceae</taxon>
        <taxon>Bacillariophycidae</taxon>
        <taxon>Naviculales</taxon>
        <taxon>Phaeodactylaceae</taxon>
        <taxon>Phaeodactylum</taxon>
    </lineage>
</organism>
<dbReference type="InterPro" id="IPR007740">
    <property type="entry name" value="Ribosomal_mL49"/>
</dbReference>
<dbReference type="Gene3D" id="1.25.40.250">
    <property type="entry name" value="ARM repeat, domain 1"/>
    <property type="match status" value="1"/>
</dbReference>
<gene>
    <name evidence="1" type="ORF">PHATRDRAFT_33885</name>
</gene>
<evidence type="ECO:0008006" key="3">
    <source>
        <dbReference type="Google" id="ProtNLM"/>
    </source>
</evidence>
<dbReference type="GO" id="GO:0005852">
    <property type="term" value="C:eukaryotic translation initiation factor 3 complex"/>
    <property type="evidence" value="ECO:0007669"/>
    <property type="project" value="InterPro"/>
</dbReference>
<dbReference type="Pfam" id="PF05046">
    <property type="entry name" value="Img2"/>
    <property type="match status" value="1"/>
</dbReference>
<dbReference type="GO" id="GO:0043022">
    <property type="term" value="F:ribosome binding"/>
    <property type="evidence" value="ECO:0007669"/>
    <property type="project" value="InterPro"/>
</dbReference>
<dbReference type="AlphaFoldDB" id="B7FU51"/>
<dbReference type="GO" id="GO:0003743">
    <property type="term" value="F:translation initiation factor activity"/>
    <property type="evidence" value="ECO:0007669"/>
    <property type="project" value="InterPro"/>
</dbReference>
<dbReference type="PANTHER" id="PTHR13022">
    <property type="entry name" value="EUKARYOTIC TRANSLATION INITIATION FACTOR 3 SUBUNIT 11"/>
    <property type="match status" value="1"/>
</dbReference>
<dbReference type="KEGG" id="pti:PHATRDRAFT_33885"/>
<dbReference type="EMBL" id="CM000607">
    <property type="protein sequence ID" value="EEC50202.1"/>
    <property type="molecule type" value="Genomic_DNA"/>
</dbReference>
<dbReference type="OrthoDB" id="337745at2759"/>
<dbReference type="SUPFAM" id="SSF48371">
    <property type="entry name" value="ARM repeat"/>
    <property type="match status" value="1"/>
</dbReference>
<evidence type="ECO:0000313" key="1">
    <source>
        <dbReference type="EMBL" id="EEC50202.1"/>
    </source>
</evidence>
<reference evidence="1 2" key="1">
    <citation type="journal article" date="2008" name="Nature">
        <title>The Phaeodactylum genome reveals the evolutionary history of diatom genomes.</title>
        <authorList>
            <person name="Bowler C."/>
            <person name="Allen A.E."/>
            <person name="Badger J.H."/>
            <person name="Grimwood J."/>
            <person name="Jabbari K."/>
            <person name="Kuo A."/>
            <person name="Maheswari U."/>
            <person name="Martens C."/>
            <person name="Maumus F."/>
            <person name="Otillar R.P."/>
            <person name="Rayko E."/>
            <person name="Salamov A."/>
            <person name="Vandepoele K."/>
            <person name="Beszteri B."/>
            <person name="Gruber A."/>
            <person name="Heijde M."/>
            <person name="Katinka M."/>
            <person name="Mock T."/>
            <person name="Valentin K."/>
            <person name="Verret F."/>
            <person name="Berges J.A."/>
            <person name="Brownlee C."/>
            <person name="Cadoret J.P."/>
            <person name="Chiovitti A."/>
            <person name="Choi C.J."/>
            <person name="Coesel S."/>
            <person name="De Martino A."/>
            <person name="Detter J.C."/>
            <person name="Durkin C."/>
            <person name="Falciatore A."/>
            <person name="Fournet J."/>
            <person name="Haruta M."/>
            <person name="Huysman M.J."/>
            <person name="Jenkins B.D."/>
            <person name="Jiroutova K."/>
            <person name="Jorgensen R.E."/>
            <person name="Joubert Y."/>
            <person name="Kaplan A."/>
            <person name="Kroger N."/>
            <person name="Kroth P.G."/>
            <person name="La Roche J."/>
            <person name="Lindquist E."/>
            <person name="Lommer M."/>
            <person name="Martin-Jezequel V."/>
            <person name="Lopez P.J."/>
            <person name="Lucas S."/>
            <person name="Mangogna M."/>
            <person name="McGinnis K."/>
            <person name="Medlin L.K."/>
            <person name="Montsant A."/>
            <person name="Oudot-Le Secq M.P."/>
            <person name="Napoli C."/>
            <person name="Obornik M."/>
            <person name="Parker M.S."/>
            <person name="Petit J.L."/>
            <person name="Porcel B.M."/>
            <person name="Poulsen N."/>
            <person name="Robison M."/>
            <person name="Rychlewski L."/>
            <person name="Rynearson T.A."/>
            <person name="Schmutz J."/>
            <person name="Shapiro H."/>
            <person name="Siaut M."/>
            <person name="Stanley M."/>
            <person name="Sussman M.R."/>
            <person name="Taylor A.R."/>
            <person name="Vardi A."/>
            <person name="von Dassow P."/>
            <person name="Vyverman W."/>
            <person name="Willis A."/>
            <person name="Wyrwicz L.S."/>
            <person name="Rokhsar D.S."/>
            <person name="Weissenbach J."/>
            <person name="Armbrust E.V."/>
            <person name="Green B.R."/>
            <person name="Van de Peer Y."/>
            <person name="Grigoriev I.V."/>
        </authorList>
    </citation>
    <scope>NUCLEOTIDE SEQUENCE [LARGE SCALE GENOMIC DNA]</scope>
    <source>
        <strain evidence="1 2">CCAP 1055/1</strain>
    </source>
</reference>
<accession>B7FU51</accession>
<dbReference type="PANTHER" id="PTHR13022:SF0">
    <property type="entry name" value="EUKARYOTIC TRANSLATION INITIATION FACTOR 3 SUBUNIT K"/>
    <property type="match status" value="1"/>
</dbReference>
<dbReference type="Gene3D" id="3.30.780.10">
    <property type="entry name" value="SUI1-like domain"/>
    <property type="match status" value="1"/>
</dbReference>
<dbReference type="eggNOG" id="ENOG502SC3A">
    <property type="taxonomic scope" value="Eukaryota"/>
</dbReference>
<dbReference type="GeneID" id="7197686"/>
<proteinExistence type="predicted"/>
<keyword evidence="2" id="KW-1185">Reference proteome</keyword>
<dbReference type="GO" id="GO:0006446">
    <property type="term" value="P:regulation of translational initiation"/>
    <property type="evidence" value="ECO:0007669"/>
    <property type="project" value="InterPro"/>
</dbReference>
<dbReference type="InterPro" id="IPR016020">
    <property type="entry name" value="Transl_init_fac_sub12_N_euk"/>
</dbReference>
<dbReference type="GO" id="GO:0003735">
    <property type="term" value="F:structural constituent of ribosome"/>
    <property type="evidence" value="ECO:0007669"/>
    <property type="project" value="InterPro"/>
</dbReference>
<reference evidence="2" key="2">
    <citation type="submission" date="2008-08" db="EMBL/GenBank/DDBJ databases">
        <authorList>
            <consortium name="Diatom Consortium"/>
            <person name="Grigoriev I."/>
            <person name="Grimwood J."/>
            <person name="Kuo A."/>
            <person name="Otillar R.P."/>
            <person name="Salamov A."/>
            <person name="Detter J.C."/>
            <person name="Lindquist E."/>
            <person name="Shapiro H."/>
            <person name="Lucas S."/>
            <person name="Glavina del Rio T."/>
            <person name="Pitluck S."/>
            <person name="Rokhsar D."/>
            <person name="Bowler C."/>
        </authorList>
    </citation>
    <scope>GENOME REANNOTATION</scope>
    <source>
        <strain evidence="2">CCAP 1055/1</strain>
    </source>
</reference>
<sequence length="460" mass="50562">MISSVALKALRGLATPREKTGYCATGLFSSLNKAFAPSLNSELNDARSMVTQRRCKHSSTQLKRKFFQNPARARVEARRGVDRTPEPVGPRMYEAVFAFTMLPNGWSAPPGPDVQLPEYPFQMKRTKNKPSNAIGFLPVYSKFRKDGTKTTTLIKKVKGDREAFIRELRAVLDLPVPVLAREDALRIRVGGTIEVDGNHQTGTPCNNVLLLLPHHGTGLQESERFVWTSHSTSKKRLLLEMAPTLAEIKTLVASGPKSTSLPQLEAYLDAQTSGSVPYEADAVRYLVKTYQLFPGTMNESKVAYACMLALLEGYPSTDILALSYMIPIAVQKTEPCATVLECASQLEACQFVAFWKTYEKLKSSEDPVIAVFAKNSIVKLQGAILDVLALSYKDAPTQVVLSALNASSPALVTALEHSSVEYVNDSTVSFQATVDNTKRQRVYQEGVTYAAITSLMNQIA</sequence>
<dbReference type="InParanoid" id="B7FU51"/>